<evidence type="ECO:0000256" key="3">
    <source>
        <dbReference type="ARBA" id="ARBA00022989"/>
    </source>
</evidence>
<dbReference type="EMBL" id="LR134343">
    <property type="protein sequence ID" value="VEG13278.1"/>
    <property type="molecule type" value="Genomic_DNA"/>
</dbReference>
<dbReference type="EC" id="3.6.3.-" evidence="7"/>
<keyword evidence="3 5" id="KW-1133">Transmembrane helix</keyword>
<keyword evidence="2 5" id="KW-0812">Transmembrane</keyword>
<dbReference type="Gene3D" id="1.20.1560.10">
    <property type="entry name" value="ABC transporter type 1, transmembrane domain"/>
    <property type="match status" value="1"/>
</dbReference>
<name>A0A448GX51_9GAMM</name>
<dbReference type="Pfam" id="PF00664">
    <property type="entry name" value="ABC_membrane"/>
    <property type="match status" value="1"/>
</dbReference>
<dbReference type="GO" id="GO:0005886">
    <property type="term" value="C:plasma membrane"/>
    <property type="evidence" value="ECO:0007669"/>
    <property type="project" value="UniProtKB-SubCell"/>
</dbReference>
<accession>A0A448GX51</accession>
<dbReference type="InterPro" id="IPR036640">
    <property type="entry name" value="ABC1_TM_sf"/>
</dbReference>
<sequence length="118" mass="13222">MKLFGRQNQATKRFADVNHTIARLGKKITQANATRSPVSEVIGSTALAVVIFIALWQSQKGLTTIGEFMAFIVTMMQMFVPIKNLANISIPIQTCFWQLILCASLWMKKMKMTQEALA</sequence>
<evidence type="ECO:0000256" key="5">
    <source>
        <dbReference type="SAM" id="Phobius"/>
    </source>
</evidence>
<dbReference type="AlphaFoldDB" id="A0A448GX51"/>
<dbReference type="Proteomes" id="UP000274100">
    <property type="component" value="Chromosome"/>
</dbReference>
<keyword evidence="4 5" id="KW-0472">Membrane</keyword>
<reference evidence="7 8" key="1">
    <citation type="submission" date="2018-12" db="EMBL/GenBank/DDBJ databases">
        <authorList>
            <consortium name="Pathogen Informatics"/>
        </authorList>
    </citation>
    <scope>NUCLEOTIDE SEQUENCE [LARGE SCALE GENOMIC DNA]</scope>
    <source>
        <strain evidence="7 8">NCTC10297</strain>
    </source>
</reference>
<evidence type="ECO:0000313" key="7">
    <source>
        <dbReference type="EMBL" id="VEG13278.1"/>
    </source>
</evidence>
<evidence type="ECO:0000313" key="8">
    <source>
        <dbReference type="Proteomes" id="UP000274100"/>
    </source>
</evidence>
<gene>
    <name evidence="7" type="primary">msbA_3</name>
    <name evidence="7" type="ORF">NCTC10297_01241</name>
</gene>
<evidence type="ECO:0000256" key="1">
    <source>
        <dbReference type="ARBA" id="ARBA00004651"/>
    </source>
</evidence>
<evidence type="ECO:0000256" key="2">
    <source>
        <dbReference type="ARBA" id="ARBA00022692"/>
    </source>
</evidence>
<organism evidence="7 8">
    <name type="scientific">Moraxella cuniculi</name>
    <dbReference type="NCBI Taxonomy" id="34061"/>
    <lineage>
        <taxon>Bacteria</taxon>
        <taxon>Pseudomonadati</taxon>
        <taxon>Pseudomonadota</taxon>
        <taxon>Gammaproteobacteria</taxon>
        <taxon>Moraxellales</taxon>
        <taxon>Moraxellaceae</taxon>
        <taxon>Moraxella</taxon>
    </lineage>
</organism>
<keyword evidence="7" id="KW-0547">Nucleotide-binding</keyword>
<dbReference type="SUPFAM" id="SSF90123">
    <property type="entry name" value="ABC transporter transmembrane region"/>
    <property type="match status" value="1"/>
</dbReference>
<comment type="subcellular location">
    <subcellularLocation>
        <location evidence="1">Cell membrane</location>
        <topology evidence="1">Multi-pass membrane protein</topology>
    </subcellularLocation>
</comment>
<dbReference type="GO" id="GO:0016787">
    <property type="term" value="F:hydrolase activity"/>
    <property type="evidence" value="ECO:0007669"/>
    <property type="project" value="UniProtKB-KW"/>
</dbReference>
<feature type="domain" description="ABC transmembrane type-1" evidence="6">
    <location>
        <begin position="1"/>
        <end position="94"/>
    </location>
</feature>
<dbReference type="GO" id="GO:0140359">
    <property type="term" value="F:ABC-type transporter activity"/>
    <property type="evidence" value="ECO:0007669"/>
    <property type="project" value="InterPro"/>
</dbReference>
<feature type="transmembrane region" description="Helical" evidence="5">
    <location>
        <begin position="88"/>
        <end position="107"/>
    </location>
</feature>
<evidence type="ECO:0000256" key="4">
    <source>
        <dbReference type="ARBA" id="ARBA00023136"/>
    </source>
</evidence>
<dbReference type="GO" id="GO:0005524">
    <property type="term" value="F:ATP binding"/>
    <property type="evidence" value="ECO:0007669"/>
    <property type="project" value="UniProtKB-KW"/>
</dbReference>
<dbReference type="InterPro" id="IPR011527">
    <property type="entry name" value="ABC1_TM_dom"/>
</dbReference>
<dbReference type="PROSITE" id="PS50929">
    <property type="entry name" value="ABC_TM1F"/>
    <property type="match status" value="1"/>
</dbReference>
<proteinExistence type="predicted"/>
<dbReference type="KEGG" id="mcun:NCTC10297_01241"/>
<keyword evidence="7" id="KW-0378">Hydrolase</keyword>
<keyword evidence="7" id="KW-0067">ATP-binding</keyword>
<protein>
    <submittedName>
        <fullName evidence="7">Lipid A export ATP-binding/permease protein MsbA</fullName>
        <ecNumber evidence="7">3.6.3.-</ecNumber>
    </submittedName>
</protein>
<feature type="transmembrane region" description="Helical" evidence="5">
    <location>
        <begin position="41"/>
        <end position="58"/>
    </location>
</feature>
<evidence type="ECO:0000259" key="6">
    <source>
        <dbReference type="PROSITE" id="PS50929"/>
    </source>
</evidence>